<evidence type="ECO:0000256" key="6">
    <source>
        <dbReference type="ARBA" id="ARBA00023288"/>
    </source>
</evidence>
<dbReference type="GO" id="GO:0009279">
    <property type="term" value="C:cell outer membrane"/>
    <property type="evidence" value="ECO:0007669"/>
    <property type="project" value="UniProtKB-SubCell"/>
</dbReference>
<dbReference type="EMBL" id="CP019343">
    <property type="protein sequence ID" value="ARN74146.1"/>
    <property type="molecule type" value="Genomic_DNA"/>
</dbReference>
<evidence type="ECO:0000256" key="4">
    <source>
        <dbReference type="ARBA" id="ARBA00023139"/>
    </source>
</evidence>
<keyword evidence="10" id="KW-1185">Reference proteome</keyword>
<feature type="transmembrane region" description="Helical" evidence="8">
    <location>
        <begin position="6"/>
        <end position="29"/>
    </location>
</feature>
<name>A0A1X9N900_9GAMM</name>
<evidence type="ECO:0000256" key="2">
    <source>
        <dbReference type="ARBA" id="ARBA00022729"/>
    </source>
</evidence>
<evidence type="ECO:0008006" key="11">
    <source>
        <dbReference type="Google" id="ProtNLM"/>
    </source>
</evidence>
<keyword evidence="4" id="KW-0564">Palmitate</keyword>
<dbReference type="KEGG" id="osg:BST96_08445"/>
<evidence type="ECO:0000256" key="7">
    <source>
        <dbReference type="SAM" id="MobiDB-lite"/>
    </source>
</evidence>
<evidence type="ECO:0000256" key="8">
    <source>
        <dbReference type="SAM" id="Phobius"/>
    </source>
</evidence>
<keyword evidence="8" id="KW-1133">Transmembrane helix</keyword>
<protein>
    <recommendedName>
        <fullName evidence="11">Lipoprotein</fullName>
    </recommendedName>
</protein>
<accession>A0A1X9N900</accession>
<keyword evidence="6" id="KW-0449">Lipoprotein</keyword>
<evidence type="ECO:0000256" key="5">
    <source>
        <dbReference type="ARBA" id="ARBA00023237"/>
    </source>
</evidence>
<evidence type="ECO:0000313" key="10">
    <source>
        <dbReference type="Proteomes" id="UP000193450"/>
    </source>
</evidence>
<dbReference type="AlphaFoldDB" id="A0A1X9N900"/>
<proteinExistence type="predicted"/>
<comment type="subcellular location">
    <subcellularLocation>
        <location evidence="1">Cell outer membrane</location>
        <topology evidence="1">Lipid-anchor</topology>
    </subcellularLocation>
</comment>
<reference evidence="9 10" key="1">
    <citation type="submission" date="2016-11" db="EMBL/GenBank/DDBJ databases">
        <title>Trade-off between light-utilization and light-protection in marine flavobacteria.</title>
        <authorList>
            <person name="Kumagai Y."/>
        </authorList>
    </citation>
    <scope>NUCLEOTIDE SEQUENCE [LARGE SCALE GENOMIC DNA]</scope>
    <source>
        <strain evidence="9 10">NBRC 107125</strain>
    </source>
</reference>
<feature type="region of interest" description="Disordered" evidence="7">
    <location>
        <begin position="35"/>
        <end position="74"/>
    </location>
</feature>
<keyword evidence="3 8" id="KW-0472">Membrane</keyword>
<evidence type="ECO:0000256" key="1">
    <source>
        <dbReference type="ARBA" id="ARBA00004459"/>
    </source>
</evidence>
<sequence>MTTTEVAALIRAALSITALVSSLLILTACGQKGPLYLPQDPSATSGDVSSETASAQTSDEKDKPKASEPTDSLD</sequence>
<keyword evidence="8" id="KW-0812">Transmembrane</keyword>
<feature type="compositionally biased region" description="Polar residues" evidence="7">
    <location>
        <begin position="41"/>
        <end position="57"/>
    </location>
</feature>
<keyword evidence="2" id="KW-0732">Signal</keyword>
<evidence type="ECO:0000313" key="9">
    <source>
        <dbReference type="EMBL" id="ARN74146.1"/>
    </source>
</evidence>
<dbReference type="InterPro" id="IPR032831">
    <property type="entry name" value="LptM_cons"/>
</dbReference>
<keyword evidence="5" id="KW-0998">Cell outer membrane</keyword>
<evidence type="ECO:0000256" key="3">
    <source>
        <dbReference type="ARBA" id="ARBA00023136"/>
    </source>
</evidence>
<dbReference type="Pfam" id="PF13627">
    <property type="entry name" value="LptM_cons"/>
    <property type="match status" value="1"/>
</dbReference>
<dbReference type="Proteomes" id="UP000193450">
    <property type="component" value="Chromosome"/>
</dbReference>
<feature type="compositionally biased region" description="Basic and acidic residues" evidence="7">
    <location>
        <begin position="58"/>
        <end position="68"/>
    </location>
</feature>
<dbReference type="NCBIfam" id="NF047847">
    <property type="entry name" value="SS_mature_LptM"/>
    <property type="match status" value="1"/>
</dbReference>
<organism evidence="9 10">
    <name type="scientific">Oceanicoccus sagamiensis</name>
    <dbReference type="NCBI Taxonomy" id="716816"/>
    <lineage>
        <taxon>Bacteria</taxon>
        <taxon>Pseudomonadati</taxon>
        <taxon>Pseudomonadota</taxon>
        <taxon>Gammaproteobacteria</taxon>
        <taxon>Cellvibrionales</taxon>
        <taxon>Spongiibacteraceae</taxon>
        <taxon>Oceanicoccus</taxon>
    </lineage>
</organism>
<dbReference type="RefSeq" id="WP_085758280.1">
    <property type="nucleotide sequence ID" value="NZ_CP019343.1"/>
</dbReference>
<gene>
    <name evidence="9" type="ORF">BST96_08445</name>
</gene>
<dbReference type="OrthoDB" id="5741367at2"/>